<reference evidence="2 3" key="1">
    <citation type="submission" date="2020-08" db="EMBL/GenBank/DDBJ databases">
        <title>Genomic Encyclopedia of Type Strains, Phase IV (KMG-IV): sequencing the most valuable type-strain genomes for metagenomic binning, comparative biology and taxonomic classification.</title>
        <authorList>
            <person name="Goeker M."/>
        </authorList>
    </citation>
    <scope>NUCLEOTIDE SEQUENCE [LARGE SCALE GENOMIC DNA]</scope>
    <source>
        <strain evidence="2 3">DSM 15743</strain>
    </source>
</reference>
<evidence type="ECO:0000313" key="2">
    <source>
        <dbReference type="EMBL" id="MBB4040888.1"/>
    </source>
</evidence>
<comment type="caution">
    <text evidence="2">The sequence shown here is derived from an EMBL/GenBank/DDBJ whole genome shotgun (WGS) entry which is preliminary data.</text>
</comment>
<evidence type="ECO:0000313" key="3">
    <source>
        <dbReference type="Proteomes" id="UP000519439"/>
    </source>
</evidence>
<protein>
    <submittedName>
        <fullName evidence="2">Uncharacterized protein</fullName>
    </submittedName>
</protein>
<feature type="signal peptide" evidence="1">
    <location>
        <begin position="1"/>
        <end position="23"/>
    </location>
</feature>
<proteinExistence type="predicted"/>
<dbReference type="AlphaFoldDB" id="A0A7W6N866"/>
<sequence>MRQSSFSAASFGLALLASMGASAQESSPDLYPNAPKGRLTLTIELQGSGRKDLPNKVEWYRLVASRKLELEFAMVVPTKATVPFVKVGGIDKENAPMPAGMAAIGEALKVCKGDEACQRQTMMAIGQKMMANPQAMGGMKQDDTRFENWLSARNDACAKGTLLAEDTGDGVIIDPPAPAKPYSFRRKGRLDLPSQDRAIMDKACEVEMSVDRQTGLLSLRLQGFGLPVPVQMTGANFAPVKSVTFLEGRPKIEVLDQKIDPKANAWSGQATLEKAGSVSHNSGQTVAPMSGTLSWRFVRD</sequence>
<organism evidence="2 3">
    <name type="scientific">Microvirga flocculans</name>
    <dbReference type="NCBI Taxonomy" id="217168"/>
    <lineage>
        <taxon>Bacteria</taxon>
        <taxon>Pseudomonadati</taxon>
        <taxon>Pseudomonadota</taxon>
        <taxon>Alphaproteobacteria</taxon>
        <taxon>Hyphomicrobiales</taxon>
        <taxon>Methylobacteriaceae</taxon>
        <taxon>Microvirga</taxon>
    </lineage>
</organism>
<evidence type="ECO:0000256" key="1">
    <source>
        <dbReference type="SAM" id="SignalP"/>
    </source>
</evidence>
<dbReference type="RefSeq" id="WP_027316582.1">
    <property type="nucleotide sequence ID" value="NZ_JACIDC010000008.1"/>
</dbReference>
<keyword evidence="3" id="KW-1185">Reference proteome</keyword>
<keyword evidence="1" id="KW-0732">Signal</keyword>
<accession>A0A7W6N866</accession>
<feature type="chain" id="PRO_5030602417" evidence="1">
    <location>
        <begin position="24"/>
        <end position="300"/>
    </location>
</feature>
<dbReference type="EMBL" id="JACIDC010000008">
    <property type="protein sequence ID" value="MBB4040888.1"/>
    <property type="molecule type" value="Genomic_DNA"/>
</dbReference>
<name>A0A7W6N866_9HYPH</name>
<gene>
    <name evidence="2" type="ORF">GGR34_002547</name>
</gene>
<dbReference type="Proteomes" id="UP000519439">
    <property type="component" value="Unassembled WGS sequence"/>
</dbReference>